<dbReference type="Proteomes" id="UP001205890">
    <property type="component" value="Unassembled WGS sequence"/>
</dbReference>
<evidence type="ECO:0000256" key="4">
    <source>
        <dbReference type="ARBA" id="ARBA00022989"/>
    </source>
</evidence>
<accession>A0ABT1LBH2</accession>
<keyword evidence="5 6" id="KW-0472">Membrane</keyword>
<comment type="caution">
    <text evidence="7">The sequence shown here is derived from an EMBL/GenBank/DDBJ whole genome shotgun (WGS) entry which is preliminary data.</text>
</comment>
<evidence type="ECO:0000256" key="1">
    <source>
        <dbReference type="ARBA" id="ARBA00004141"/>
    </source>
</evidence>
<feature type="transmembrane region" description="Helical" evidence="6">
    <location>
        <begin position="331"/>
        <end position="364"/>
    </location>
</feature>
<keyword evidence="3 6" id="KW-0812">Transmembrane</keyword>
<name>A0ABT1LBH2_9HYPH</name>
<evidence type="ECO:0000256" key="2">
    <source>
        <dbReference type="ARBA" id="ARBA00009773"/>
    </source>
</evidence>
<organism evidence="7 8">
    <name type="scientific">Alsobacter ponti</name>
    <dbReference type="NCBI Taxonomy" id="2962936"/>
    <lineage>
        <taxon>Bacteria</taxon>
        <taxon>Pseudomonadati</taxon>
        <taxon>Pseudomonadota</taxon>
        <taxon>Alphaproteobacteria</taxon>
        <taxon>Hyphomicrobiales</taxon>
        <taxon>Alsobacteraceae</taxon>
        <taxon>Alsobacter</taxon>
    </lineage>
</organism>
<reference evidence="7 8" key="1">
    <citation type="submission" date="2022-07" db="EMBL/GenBank/DDBJ databases">
        <authorList>
            <person name="Li W.-J."/>
            <person name="Deng Q.-Q."/>
        </authorList>
    </citation>
    <scope>NUCLEOTIDE SEQUENCE [LARGE SCALE GENOMIC DNA]</scope>
    <source>
        <strain evidence="7 8">SYSU M60028</strain>
    </source>
</reference>
<comment type="subcellular location">
    <subcellularLocation>
        <location evidence="1">Membrane</location>
        <topology evidence="1">Multi-pass membrane protein</topology>
    </subcellularLocation>
</comment>
<dbReference type="RefSeq" id="WP_254740107.1">
    <property type="nucleotide sequence ID" value="NZ_JANCLU010000005.1"/>
</dbReference>
<comment type="similarity">
    <text evidence="2">Belongs to the autoinducer-2 exporter (AI-2E) (TC 2.A.86) family.</text>
</comment>
<keyword evidence="4 6" id="KW-1133">Transmembrane helix</keyword>
<evidence type="ECO:0000256" key="3">
    <source>
        <dbReference type="ARBA" id="ARBA00022692"/>
    </source>
</evidence>
<feature type="transmembrane region" description="Helical" evidence="6">
    <location>
        <begin position="172"/>
        <end position="199"/>
    </location>
</feature>
<protein>
    <submittedName>
        <fullName evidence="7">AI-2E family transporter</fullName>
    </submittedName>
</protein>
<evidence type="ECO:0000313" key="7">
    <source>
        <dbReference type="EMBL" id="MCP8938316.1"/>
    </source>
</evidence>
<dbReference type="EMBL" id="JANCLU010000005">
    <property type="protein sequence ID" value="MCP8938316.1"/>
    <property type="molecule type" value="Genomic_DNA"/>
</dbReference>
<sequence length="379" mass="39727">MRAAFRPGRRACGRGGGFMNGGAAGFTNSVLVEKVILVLLLLGFLASIGLVLAPFVVALLFGSIIAIAGWPLRARLTKLGIGVGTTATLLLLGVVALVAVPILAFAPRLTVQVATVFDYARDWAANAPRPPLWLHDLPLVGDRVFAWWADAVGAQAPLRNLLEPYAEPIRRFLVGAATGVGESLLQLILALAIATMFWARGDVLGFTLVRALRRLGGDRMAGLAVLTANAVRGVFYGVVGTALAQAAAMGLGLYIAGVPGALPLAFVTLLLAVSQIGGPFVNLVWVGAAYYLYHAGQTGLPLWFMIAWGIMVGMLDNVLKPMLIGATMDLPLTLIIVGVFGGFLAFGFLGLFIGPVLIAIAYTLLVAWMAGPFDAPESP</sequence>
<proteinExistence type="inferred from homology"/>
<evidence type="ECO:0000256" key="5">
    <source>
        <dbReference type="ARBA" id="ARBA00023136"/>
    </source>
</evidence>
<feature type="transmembrane region" description="Helical" evidence="6">
    <location>
        <begin position="35"/>
        <end position="67"/>
    </location>
</feature>
<dbReference type="InterPro" id="IPR002549">
    <property type="entry name" value="AI-2E-like"/>
</dbReference>
<feature type="transmembrane region" description="Helical" evidence="6">
    <location>
        <begin position="251"/>
        <end position="273"/>
    </location>
</feature>
<dbReference type="Pfam" id="PF01594">
    <property type="entry name" value="AI-2E_transport"/>
    <property type="match status" value="1"/>
</dbReference>
<evidence type="ECO:0000256" key="6">
    <source>
        <dbReference type="SAM" id="Phobius"/>
    </source>
</evidence>
<gene>
    <name evidence="7" type="ORF">NK718_07300</name>
</gene>
<feature type="transmembrane region" description="Helical" evidence="6">
    <location>
        <begin position="79"/>
        <end position="106"/>
    </location>
</feature>
<keyword evidence="8" id="KW-1185">Reference proteome</keyword>
<evidence type="ECO:0000313" key="8">
    <source>
        <dbReference type="Proteomes" id="UP001205890"/>
    </source>
</evidence>